<comment type="caution">
    <text evidence="1">The sequence shown here is derived from an EMBL/GenBank/DDBJ whole genome shotgun (WGS) entry which is preliminary data.</text>
</comment>
<evidence type="ECO:0000313" key="2">
    <source>
        <dbReference type="Proteomes" id="UP000030652"/>
    </source>
</evidence>
<protein>
    <submittedName>
        <fullName evidence="1">Uncharacterized protein</fullName>
    </submittedName>
</protein>
<dbReference type="EMBL" id="JRYO01000243">
    <property type="protein sequence ID" value="KHE90732.1"/>
    <property type="molecule type" value="Genomic_DNA"/>
</dbReference>
<sequence>MRDGIKSGKEVIDEFFAEIMNIEGVDKRIVEKLASLYSEGRLTDTNIQNMTEKILQEELDTTEEKDDKD</sequence>
<evidence type="ECO:0000313" key="1">
    <source>
        <dbReference type="EMBL" id="KHE90732.1"/>
    </source>
</evidence>
<proteinExistence type="predicted"/>
<organism evidence="1 2">
    <name type="scientific">Candidatus Scalindua brodae</name>
    <dbReference type="NCBI Taxonomy" id="237368"/>
    <lineage>
        <taxon>Bacteria</taxon>
        <taxon>Pseudomonadati</taxon>
        <taxon>Planctomycetota</taxon>
        <taxon>Candidatus Brocadiia</taxon>
        <taxon>Candidatus Brocadiales</taxon>
        <taxon>Candidatus Scalinduaceae</taxon>
        <taxon>Candidatus Scalindua</taxon>
    </lineage>
</organism>
<dbReference type="eggNOG" id="ENOG5033GNH">
    <property type="taxonomic scope" value="Bacteria"/>
</dbReference>
<gene>
    <name evidence="1" type="ORF">SCABRO_03520</name>
</gene>
<accession>A0A0B0EBS1</accession>
<reference evidence="1 2" key="1">
    <citation type="submission" date="2014-10" db="EMBL/GenBank/DDBJ databases">
        <title>Draft genome of anammox bacterium scalindua brodae, obtained using differential coverage binning of sequence data from two enrichment reactors.</title>
        <authorList>
            <person name="Speth D.R."/>
            <person name="Russ L."/>
            <person name="Kartal B."/>
            <person name="Op den Camp H.J."/>
            <person name="Dutilh B.E."/>
            <person name="Jetten M.S."/>
        </authorList>
    </citation>
    <scope>NUCLEOTIDE SEQUENCE [LARGE SCALE GENOMIC DNA]</scope>
    <source>
        <strain evidence="1">RU1</strain>
    </source>
</reference>
<dbReference type="AlphaFoldDB" id="A0A0B0EBS1"/>
<name>A0A0B0EBS1_9BACT</name>
<dbReference type="Proteomes" id="UP000030652">
    <property type="component" value="Unassembled WGS sequence"/>
</dbReference>